<dbReference type="Proteomes" id="UP000728032">
    <property type="component" value="Unassembled WGS sequence"/>
</dbReference>
<keyword evidence="4" id="KW-0638">Presynaptic neurotoxin</keyword>
<dbReference type="InterPro" id="IPR000938">
    <property type="entry name" value="CAP-Gly_domain"/>
</dbReference>
<keyword evidence="2" id="KW-0268">Exocytosis</keyword>
<dbReference type="PROSITE" id="PS50088">
    <property type="entry name" value="ANK_REPEAT"/>
    <property type="match status" value="1"/>
</dbReference>
<gene>
    <name evidence="9" type="ORF">ONB1V03_LOCUS5217</name>
</gene>
<dbReference type="GO" id="GO:0051010">
    <property type="term" value="F:microtubule plus-end binding"/>
    <property type="evidence" value="ECO:0007669"/>
    <property type="project" value="TreeGrafter"/>
</dbReference>
<dbReference type="GO" id="GO:0035371">
    <property type="term" value="C:microtubule plus-end"/>
    <property type="evidence" value="ECO:0007669"/>
    <property type="project" value="TreeGrafter"/>
</dbReference>
<keyword evidence="10" id="KW-1185">Reference proteome</keyword>
<dbReference type="GO" id="GO:0005938">
    <property type="term" value="C:cell cortex"/>
    <property type="evidence" value="ECO:0007669"/>
    <property type="project" value="TreeGrafter"/>
</dbReference>
<dbReference type="PROSITE" id="PS50245">
    <property type="entry name" value="CAP_GLY_2"/>
    <property type="match status" value="3"/>
</dbReference>
<dbReference type="InterPro" id="IPR036770">
    <property type="entry name" value="Ankyrin_rpt-contain_sf"/>
</dbReference>
<dbReference type="AlphaFoldDB" id="A0A7R9LPH6"/>
<dbReference type="EMBL" id="CAJPVJ010002030">
    <property type="protein sequence ID" value="CAG2165678.1"/>
    <property type="molecule type" value="Genomic_DNA"/>
</dbReference>
<dbReference type="PANTHER" id="PTHR18916">
    <property type="entry name" value="DYNACTIN 1-RELATED MICROTUBULE-BINDING"/>
    <property type="match status" value="1"/>
</dbReference>
<feature type="region of interest" description="Disordered" evidence="7">
    <location>
        <begin position="54"/>
        <end position="80"/>
    </location>
</feature>
<dbReference type="OrthoDB" id="5412539at2759"/>
<keyword evidence="3" id="KW-1052">Target cell membrane</keyword>
<feature type="region of interest" description="Disordered" evidence="7">
    <location>
        <begin position="706"/>
        <end position="741"/>
    </location>
</feature>
<feature type="domain" description="CAP-Gly" evidence="8">
    <location>
        <begin position="771"/>
        <end position="807"/>
    </location>
</feature>
<feature type="compositionally biased region" description="Basic and acidic residues" evidence="7">
    <location>
        <begin position="218"/>
        <end position="227"/>
    </location>
</feature>
<dbReference type="SUPFAM" id="SSF48403">
    <property type="entry name" value="Ankyrin repeat"/>
    <property type="match status" value="1"/>
</dbReference>
<evidence type="ECO:0000256" key="4">
    <source>
        <dbReference type="ARBA" id="ARBA00023028"/>
    </source>
</evidence>
<keyword evidence="5" id="KW-0472">Membrane</keyword>
<dbReference type="GO" id="GO:0005634">
    <property type="term" value="C:nucleus"/>
    <property type="evidence" value="ECO:0007669"/>
    <property type="project" value="TreeGrafter"/>
</dbReference>
<name>A0A7R9LPH6_9ACAR</name>
<keyword evidence="5" id="KW-1053">Target membrane</keyword>
<feature type="region of interest" description="Disordered" evidence="7">
    <location>
        <begin position="208"/>
        <end position="230"/>
    </location>
</feature>
<evidence type="ECO:0000313" key="10">
    <source>
        <dbReference type="Proteomes" id="UP000728032"/>
    </source>
</evidence>
<dbReference type="Pfam" id="PF12796">
    <property type="entry name" value="Ank_2"/>
    <property type="match status" value="1"/>
</dbReference>
<protein>
    <recommendedName>
        <fullName evidence="8">CAP-Gly domain-containing protein</fullName>
    </recommendedName>
</protein>
<dbReference type="Pfam" id="PF01302">
    <property type="entry name" value="CAP_GLY"/>
    <property type="match status" value="3"/>
</dbReference>
<feature type="compositionally biased region" description="Low complexity" evidence="7">
    <location>
        <begin position="723"/>
        <end position="741"/>
    </location>
</feature>
<dbReference type="SMART" id="SM01052">
    <property type="entry name" value="CAP_GLY"/>
    <property type="match status" value="3"/>
</dbReference>
<evidence type="ECO:0000256" key="2">
    <source>
        <dbReference type="ARBA" id="ARBA00022483"/>
    </source>
</evidence>
<dbReference type="Gene3D" id="1.25.40.20">
    <property type="entry name" value="Ankyrin repeat-containing domain"/>
    <property type="match status" value="1"/>
</dbReference>
<evidence type="ECO:0000313" key="9">
    <source>
        <dbReference type="EMBL" id="CAD7645457.1"/>
    </source>
</evidence>
<organism evidence="9">
    <name type="scientific">Oppiella nova</name>
    <dbReference type="NCBI Taxonomy" id="334625"/>
    <lineage>
        <taxon>Eukaryota</taxon>
        <taxon>Metazoa</taxon>
        <taxon>Ecdysozoa</taxon>
        <taxon>Arthropoda</taxon>
        <taxon>Chelicerata</taxon>
        <taxon>Arachnida</taxon>
        <taxon>Acari</taxon>
        <taxon>Acariformes</taxon>
        <taxon>Sarcoptiformes</taxon>
        <taxon>Oribatida</taxon>
        <taxon>Brachypylina</taxon>
        <taxon>Oppioidea</taxon>
        <taxon>Oppiidae</taxon>
        <taxon>Oppiella</taxon>
    </lineage>
</organism>
<dbReference type="SMART" id="SM00248">
    <property type="entry name" value="ANK"/>
    <property type="match status" value="3"/>
</dbReference>
<comment type="subcellular location">
    <subcellularLocation>
        <location evidence="1">Target cell membrane</location>
    </subcellularLocation>
</comment>
<reference evidence="9" key="1">
    <citation type="submission" date="2020-11" db="EMBL/GenBank/DDBJ databases">
        <authorList>
            <person name="Tran Van P."/>
        </authorList>
    </citation>
    <scope>NUCLEOTIDE SEQUENCE</scope>
</reference>
<dbReference type="InterPro" id="IPR002110">
    <property type="entry name" value="Ankyrin_rpt"/>
</dbReference>
<evidence type="ECO:0000256" key="5">
    <source>
        <dbReference type="ARBA" id="ARBA00023298"/>
    </source>
</evidence>
<keyword evidence="4" id="KW-0800">Toxin</keyword>
<evidence type="ECO:0000256" key="7">
    <source>
        <dbReference type="SAM" id="MobiDB-lite"/>
    </source>
</evidence>
<evidence type="ECO:0000256" key="6">
    <source>
        <dbReference type="PROSITE-ProRule" id="PRU00023"/>
    </source>
</evidence>
<dbReference type="GO" id="GO:0031122">
    <property type="term" value="P:cytoplasmic microtubule organization"/>
    <property type="evidence" value="ECO:0007669"/>
    <property type="project" value="TreeGrafter"/>
</dbReference>
<accession>A0A7R9LPH6</accession>
<dbReference type="Gene3D" id="2.30.30.190">
    <property type="entry name" value="CAP Gly-rich-like domain"/>
    <property type="match status" value="3"/>
</dbReference>
<dbReference type="PROSITE" id="PS50297">
    <property type="entry name" value="ANK_REP_REGION"/>
    <property type="match status" value="1"/>
</dbReference>
<feature type="compositionally biased region" description="Low complexity" evidence="7">
    <location>
        <begin position="54"/>
        <end position="67"/>
    </location>
</feature>
<dbReference type="InterPro" id="IPR036859">
    <property type="entry name" value="CAP-Gly_dom_sf"/>
</dbReference>
<evidence type="ECO:0000256" key="3">
    <source>
        <dbReference type="ARBA" id="ARBA00022537"/>
    </source>
</evidence>
<dbReference type="GO" id="GO:0006887">
    <property type="term" value="P:exocytosis"/>
    <property type="evidence" value="ECO:0007669"/>
    <property type="project" value="UniProtKB-KW"/>
</dbReference>
<feature type="domain" description="CAP-Gly" evidence="8">
    <location>
        <begin position="510"/>
        <end position="552"/>
    </location>
</feature>
<dbReference type="GO" id="GO:0044231">
    <property type="term" value="C:host cell presynaptic membrane"/>
    <property type="evidence" value="ECO:0007669"/>
    <property type="project" value="UniProtKB-KW"/>
</dbReference>
<dbReference type="SUPFAM" id="SSF74924">
    <property type="entry name" value="Cap-Gly domain"/>
    <property type="match status" value="3"/>
</dbReference>
<feature type="compositionally biased region" description="Low complexity" evidence="7">
    <location>
        <begin position="208"/>
        <end position="217"/>
    </location>
</feature>
<proteinExistence type="predicted"/>
<dbReference type="GO" id="GO:0044218">
    <property type="term" value="C:other organism cell membrane"/>
    <property type="evidence" value="ECO:0007669"/>
    <property type="project" value="UniProtKB-KW"/>
</dbReference>
<dbReference type="EMBL" id="OC916855">
    <property type="protein sequence ID" value="CAD7645457.1"/>
    <property type="molecule type" value="Genomic_DNA"/>
</dbReference>
<evidence type="ECO:0000256" key="1">
    <source>
        <dbReference type="ARBA" id="ARBA00004175"/>
    </source>
</evidence>
<sequence length="824" mass="90010">MNNEEFNGSTDVTDCGLLSVDDSNHLNDNGINHLIHEFSDISIGDLSLNGLNGHNGHNGTNGTNGNGYEERGDKRSSNGSNGPTIHAACDAPLCTTCQELESPFFNTHCIGCRELVSNMETSVGQLFAIIRQWVPQTQQSIDVLVREVLLFHEFISTLVSRLCLIRDVTDCGLLSVDDSNHLNDNGINHLIHEFSDISIGDLSLNGHNGHNGTNGNGYEERGDKRESNGSNGPTIHAACDAPLCTTCQELESPFFNTHCIGCRELVSNMETSVGQLFAIIRQWVPQTQQSIDVLVREVLLRGAHADDRDELTDMTLLHYVCKSGAKGVGNVEMALKTAQYLVESFNADVSLRCRWTDMSAIHYSVYFDVAPVLQYLLDKTENVLIDDQCRDFDGGTPLHIAASNMCLESAKVLLNCGANILLKDDLNRTPLFCVPEPTVPSDLMPTETTFEICSQLKKLLEEATLACIPGEGIENSDNQTGRVILLALGLSLGDRVIISNQKVGTLKYCGAAQFASGIWAGVELLEPEGKNDGTVGGVTYFRCSPKHGIFAPINKINKFDENYGKYYKGMNSMIMRNVNHPRVDVSHVTPKVETGLSSLKSKSINSMDISVGKRVLLNDKRVGIVRFIGETQFASGTFIGIELMKQLGKNDGSVNGIRYFDCKQNYGIFTTNSRVLRVLTDRKQTDDSDDNSSELSLTISQSSMDNDVFKSANNGRTSHARTKTASTKQTQSSTPNSSSPPNTWLTVGVNVFINNSIGVVRYIGPVEFAGPGIWLGVELRTATGKNDGSINGVRYFQCKPNHGLLVRPKKVSVRGINGAKLLPQ</sequence>
<keyword evidence="4" id="KW-0528">Neurotoxin</keyword>
<feature type="domain" description="CAP-Gly" evidence="8">
    <location>
        <begin position="629"/>
        <end position="671"/>
    </location>
</feature>
<evidence type="ECO:0000259" key="8">
    <source>
        <dbReference type="PROSITE" id="PS50245"/>
    </source>
</evidence>
<feature type="repeat" description="ANK" evidence="6">
    <location>
        <begin position="393"/>
        <end position="425"/>
    </location>
</feature>
<keyword evidence="6" id="KW-0040">ANK repeat</keyword>
<dbReference type="PROSITE" id="PS00845">
    <property type="entry name" value="CAP_GLY_1"/>
    <property type="match status" value="3"/>
</dbReference>
<dbReference type="PANTHER" id="PTHR18916:SF88">
    <property type="entry name" value="CAP-GLY DOMAIN-CONTAINING PROTEIN"/>
    <property type="match status" value="1"/>
</dbReference>